<dbReference type="PANTHER" id="PTHR12213:SF0">
    <property type="entry name" value="CORRINOID ADENOSYLTRANSFERASE MMAB"/>
    <property type="match status" value="1"/>
</dbReference>
<dbReference type="SUPFAM" id="SSF89028">
    <property type="entry name" value="Cobalamin adenosyltransferase-like"/>
    <property type="match status" value="1"/>
</dbReference>
<keyword evidence="7 15" id="KW-0808">Transferase</keyword>
<dbReference type="Gene3D" id="1.20.1200.10">
    <property type="entry name" value="Cobalamin adenosyltransferase-like"/>
    <property type="match status" value="1"/>
</dbReference>
<comment type="catalytic activity">
    <reaction evidence="14 15">
        <text>2 cob(II)alamin + reduced [electron-transfer flavoprotein] + 2 ATP = 2 adenosylcob(III)alamin + 2 triphosphate + oxidized [electron-transfer flavoprotein] + 3 H(+)</text>
        <dbReference type="Rhea" id="RHEA:28671"/>
        <dbReference type="Rhea" id="RHEA-COMP:10685"/>
        <dbReference type="Rhea" id="RHEA-COMP:10686"/>
        <dbReference type="ChEBI" id="CHEBI:15378"/>
        <dbReference type="ChEBI" id="CHEBI:16304"/>
        <dbReference type="ChEBI" id="CHEBI:18036"/>
        <dbReference type="ChEBI" id="CHEBI:18408"/>
        <dbReference type="ChEBI" id="CHEBI:30616"/>
        <dbReference type="ChEBI" id="CHEBI:57692"/>
        <dbReference type="ChEBI" id="CHEBI:58307"/>
        <dbReference type="EC" id="2.5.1.17"/>
    </reaction>
</comment>
<dbReference type="UniPathway" id="UPA00148">
    <property type="reaction ID" value="UER00233"/>
</dbReference>
<comment type="subunit">
    <text evidence="3">Homotrimer.</text>
</comment>
<organism evidence="17 18">
    <name type="scientific">Levilactobacillus brevis</name>
    <name type="common">Lactobacillus brevis</name>
    <dbReference type="NCBI Taxonomy" id="1580"/>
    <lineage>
        <taxon>Bacteria</taxon>
        <taxon>Bacillati</taxon>
        <taxon>Bacillota</taxon>
        <taxon>Bacilli</taxon>
        <taxon>Lactobacillales</taxon>
        <taxon>Lactobacillaceae</taxon>
        <taxon>Levilactobacillus</taxon>
    </lineage>
</organism>
<dbReference type="EMBL" id="NVYO01000001">
    <property type="protein sequence ID" value="PBQ22965.1"/>
    <property type="molecule type" value="Genomic_DNA"/>
</dbReference>
<evidence type="ECO:0000256" key="10">
    <source>
        <dbReference type="ARBA" id="ARBA00031529"/>
    </source>
</evidence>
<evidence type="ECO:0000313" key="17">
    <source>
        <dbReference type="EMBL" id="PBQ22965.1"/>
    </source>
</evidence>
<dbReference type="InterPro" id="IPR016030">
    <property type="entry name" value="CblAdoTrfase-like"/>
</dbReference>
<evidence type="ECO:0000256" key="14">
    <source>
        <dbReference type="ARBA" id="ARBA00048692"/>
    </source>
</evidence>
<dbReference type="Proteomes" id="UP000217918">
    <property type="component" value="Unassembled WGS sequence"/>
</dbReference>
<comment type="similarity">
    <text evidence="2 15">Belongs to the Cob(I)alamin adenosyltransferase family.</text>
</comment>
<dbReference type="EC" id="2.5.1.17" evidence="4 15"/>
<gene>
    <name evidence="17" type="ORF">CNR29_02595</name>
</gene>
<dbReference type="FunFam" id="1.20.1200.10:FF:000001">
    <property type="entry name" value="Cob(I)yrinic acid a,c-diamide adenosyltransferase"/>
    <property type="match status" value="1"/>
</dbReference>
<dbReference type="PANTHER" id="PTHR12213">
    <property type="entry name" value="CORRINOID ADENOSYLTRANSFERASE"/>
    <property type="match status" value="1"/>
</dbReference>
<name>A0A2A3TVQ4_LEVBR</name>
<dbReference type="InterPro" id="IPR036451">
    <property type="entry name" value="CblAdoTrfase-like_sf"/>
</dbReference>
<comment type="catalytic activity">
    <reaction evidence="13 15">
        <text>2 cob(II)yrinate a,c diamide + reduced [electron-transfer flavoprotein] + 2 ATP = 2 adenosylcob(III)yrinate a,c-diamide + 2 triphosphate + oxidized [electron-transfer flavoprotein] + 3 H(+)</text>
        <dbReference type="Rhea" id="RHEA:11528"/>
        <dbReference type="Rhea" id="RHEA-COMP:10685"/>
        <dbReference type="Rhea" id="RHEA-COMP:10686"/>
        <dbReference type="ChEBI" id="CHEBI:15378"/>
        <dbReference type="ChEBI" id="CHEBI:18036"/>
        <dbReference type="ChEBI" id="CHEBI:30616"/>
        <dbReference type="ChEBI" id="CHEBI:57692"/>
        <dbReference type="ChEBI" id="CHEBI:58307"/>
        <dbReference type="ChEBI" id="CHEBI:58503"/>
        <dbReference type="ChEBI" id="CHEBI:58537"/>
        <dbReference type="EC" id="2.5.1.17"/>
    </reaction>
</comment>
<evidence type="ECO:0000256" key="3">
    <source>
        <dbReference type="ARBA" id="ARBA00011233"/>
    </source>
</evidence>
<evidence type="ECO:0000256" key="15">
    <source>
        <dbReference type="RuleBase" id="RU366026"/>
    </source>
</evidence>
<comment type="pathway">
    <text evidence="1 15">Cofactor biosynthesis; adenosylcobalamin biosynthesis; adenosylcobalamin from cob(II)yrinate a,c-diamide: step 2/7.</text>
</comment>
<evidence type="ECO:0000256" key="6">
    <source>
        <dbReference type="ARBA" id="ARBA00022573"/>
    </source>
</evidence>
<dbReference type="Pfam" id="PF01923">
    <property type="entry name" value="Cob_adeno_trans"/>
    <property type="match status" value="1"/>
</dbReference>
<evidence type="ECO:0000256" key="12">
    <source>
        <dbReference type="ARBA" id="ARBA00033354"/>
    </source>
</evidence>
<dbReference type="InterPro" id="IPR029499">
    <property type="entry name" value="PduO-typ"/>
</dbReference>
<sequence length="189" mass="21830">MKIYTRTGDKGQTRIIGKTIVNKNDIRVEAYGTIDELNSWLGMTISLLNDQTKCLQSELEEIQQLLFDAGRDLATLREDPRHDFIFSNNIGVTKWLEEKIDVYTDQVPAVKKFILPGGTQSASALQYARTVTRRAERQIVALQQTSDINQDVLIFINRLSDYFFAAARYANFLEHYDDILYRNSRPVFR</sequence>
<dbReference type="RefSeq" id="WP_096109688.1">
    <property type="nucleotide sequence ID" value="NZ_CP168078.1"/>
</dbReference>
<dbReference type="GO" id="GO:0009236">
    <property type="term" value="P:cobalamin biosynthetic process"/>
    <property type="evidence" value="ECO:0007669"/>
    <property type="project" value="UniProtKB-UniRule"/>
</dbReference>
<reference evidence="17 18" key="1">
    <citation type="submission" date="2017-09" db="EMBL/GenBank/DDBJ databases">
        <title>Genome sequence of Lactobacillus brevis D7.</title>
        <authorList>
            <person name="Kwon M.-S."/>
            <person name="Lim S.K."/>
            <person name="Choi H.-J."/>
        </authorList>
    </citation>
    <scope>NUCLEOTIDE SEQUENCE [LARGE SCALE GENOMIC DNA]</scope>
    <source>
        <strain evidence="17 18">D7</strain>
    </source>
</reference>
<protein>
    <recommendedName>
        <fullName evidence="5 15">Corrinoid adenosyltransferase</fullName>
        <ecNumber evidence="4 15">2.5.1.17</ecNumber>
    </recommendedName>
    <alternativeName>
        <fullName evidence="10 15">Cob(II)alamin adenosyltransferase</fullName>
    </alternativeName>
    <alternativeName>
        <fullName evidence="12 15">Cob(II)yrinic acid a,c-diamide adenosyltransferase</fullName>
    </alternativeName>
    <alternativeName>
        <fullName evidence="11 15">Cobinamide/cobalamin adenosyltransferase</fullName>
    </alternativeName>
</protein>
<keyword evidence="9 15" id="KW-0067">ATP-binding</keyword>
<accession>A0A2A3TVQ4</accession>
<dbReference type="NCBIfam" id="TIGR00636">
    <property type="entry name" value="PduO_Nterm"/>
    <property type="match status" value="1"/>
</dbReference>
<evidence type="ECO:0000256" key="13">
    <source>
        <dbReference type="ARBA" id="ARBA00048555"/>
    </source>
</evidence>
<evidence type="ECO:0000256" key="5">
    <source>
        <dbReference type="ARBA" id="ARBA00020963"/>
    </source>
</evidence>
<keyword evidence="8 15" id="KW-0547">Nucleotide-binding</keyword>
<evidence type="ECO:0000256" key="11">
    <source>
        <dbReference type="ARBA" id="ARBA00033334"/>
    </source>
</evidence>
<evidence type="ECO:0000256" key="4">
    <source>
        <dbReference type="ARBA" id="ARBA00012454"/>
    </source>
</evidence>
<dbReference type="GO" id="GO:0008817">
    <property type="term" value="F:corrinoid adenosyltransferase activity"/>
    <property type="evidence" value="ECO:0007669"/>
    <property type="project" value="UniProtKB-UniRule"/>
</dbReference>
<feature type="domain" description="Cobalamin adenosyltransferase-like" evidence="16">
    <location>
        <begin position="3"/>
        <end position="170"/>
    </location>
</feature>
<evidence type="ECO:0000256" key="2">
    <source>
        <dbReference type="ARBA" id="ARBA00007487"/>
    </source>
</evidence>
<dbReference type="GO" id="GO:0005524">
    <property type="term" value="F:ATP binding"/>
    <property type="evidence" value="ECO:0007669"/>
    <property type="project" value="UniProtKB-UniRule"/>
</dbReference>
<proteinExistence type="inferred from homology"/>
<evidence type="ECO:0000256" key="9">
    <source>
        <dbReference type="ARBA" id="ARBA00022840"/>
    </source>
</evidence>
<evidence type="ECO:0000259" key="16">
    <source>
        <dbReference type="Pfam" id="PF01923"/>
    </source>
</evidence>
<evidence type="ECO:0000313" key="18">
    <source>
        <dbReference type="Proteomes" id="UP000217918"/>
    </source>
</evidence>
<comment type="caution">
    <text evidence="17">The sequence shown here is derived from an EMBL/GenBank/DDBJ whole genome shotgun (WGS) entry which is preliminary data.</text>
</comment>
<evidence type="ECO:0000256" key="1">
    <source>
        <dbReference type="ARBA" id="ARBA00005121"/>
    </source>
</evidence>
<keyword evidence="6 15" id="KW-0169">Cobalamin biosynthesis</keyword>
<dbReference type="AlphaFoldDB" id="A0A2A3TVQ4"/>
<evidence type="ECO:0000256" key="8">
    <source>
        <dbReference type="ARBA" id="ARBA00022741"/>
    </source>
</evidence>
<evidence type="ECO:0000256" key="7">
    <source>
        <dbReference type="ARBA" id="ARBA00022679"/>
    </source>
</evidence>